<dbReference type="GO" id="GO:0008804">
    <property type="term" value="F:carbamate kinase activity"/>
    <property type="evidence" value="ECO:0007669"/>
    <property type="project" value="UniProtKB-UniRule"/>
</dbReference>
<dbReference type="Pfam" id="PF00696">
    <property type="entry name" value="AA_kinase"/>
    <property type="match status" value="1"/>
</dbReference>
<dbReference type="AlphaFoldDB" id="A0A5R9LFX6"/>
<evidence type="ECO:0000256" key="1">
    <source>
        <dbReference type="ARBA" id="ARBA00011066"/>
    </source>
</evidence>
<dbReference type="InterPro" id="IPR036393">
    <property type="entry name" value="AceGlu_kinase-like_sf"/>
</dbReference>
<dbReference type="InterPro" id="IPR001048">
    <property type="entry name" value="Asp/Glu/Uridylate_kinase"/>
</dbReference>
<accession>A0A5R9LFX6</accession>
<dbReference type="CDD" id="cd04235">
    <property type="entry name" value="AAK_CK"/>
    <property type="match status" value="1"/>
</dbReference>
<dbReference type="PANTHER" id="PTHR30409">
    <property type="entry name" value="CARBAMATE KINASE"/>
    <property type="match status" value="1"/>
</dbReference>
<dbReference type="SUPFAM" id="SSF53633">
    <property type="entry name" value="Carbamate kinase-like"/>
    <property type="match status" value="1"/>
</dbReference>
<dbReference type="FunFam" id="3.40.1160.10:FF:000007">
    <property type="entry name" value="Carbamate kinase"/>
    <property type="match status" value="1"/>
</dbReference>
<name>A0A5R9LFX6_9ENTR</name>
<evidence type="ECO:0000259" key="6">
    <source>
        <dbReference type="Pfam" id="PF00696"/>
    </source>
</evidence>
<dbReference type="NCBIfam" id="NF009007">
    <property type="entry name" value="PRK12352.1"/>
    <property type="match status" value="1"/>
</dbReference>
<comment type="similarity">
    <text evidence="1 5">Belongs to the carbamate kinase family.</text>
</comment>
<dbReference type="InterPro" id="IPR003964">
    <property type="entry name" value="Carb_kinase"/>
</dbReference>
<dbReference type="RefSeq" id="WP_138361547.1">
    <property type="nucleotide sequence ID" value="NZ_VCHQ01000018.1"/>
</dbReference>
<keyword evidence="3 5" id="KW-0418">Kinase</keyword>
<reference evidence="7 8" key="1">
    <citation type="submission" date="2019-05" db="EMBL/GenBank/DDBJ databases">
        <title>Genome sequence of Klebsiella sp strain TOUT106.</title>
        <authorList>
            <person name="Rahi P."/>
            <person name="Chaudhari D."/>
        </authorList>
    </citation>
    <scope>NUCLEOTIDE SEQUENCE [LARGE SCALE GENOMIC DNA]</scope>
    <source>
        <strain evidence="7 8">TOUT106</strain>
    </source>
</reference>
<feature type="domain" description="Aspartate/glutamate/uridylate kinase" evidence="6">
    <location>
        <begin position="6"/>
        <end position="295"/>
    </location>
</feature>
<comment type="caution">
    <text evidence="7">The sequence shown here is derived from an EMBL/GenBank/DDBJ whole genome shotgun (WGS) entry which is preliminary data.</text>
</comment>
<dbReference type="PIRSF" id="PIRSF000723">
    <property type="entry name" value="Carbamate_kin"/>
    <property type="match status" value="1"/>
</dbReference>
<organism evidence="7 8">
    <name type="scientific">Klebsiella indica</name>
    <dbReference type="NCBI Taxonomy" id="2582917"/>
    <lineage>
        <taxon>Bacteria</taxon>
        <taxon>Pseudomonadati</taxon>
        <taxon>Pseudomonadota</taxon>
        <taxon>Gammaproteobacteria</taxon>
        <taxon>Enterobacterales</taxon>
        <taxon>Enterobacteriaceae</taxon>
        <taxon>Klebsiella/Raoultella group</taxon>
        <taxon>Klebsiella</taxon>
    </lineage>
</organism>
<keyword evidence="8" id="KW-1185">Reference proteome</keyword>
<keyword evidence="2 5" id="KW-0808">Transferase</keyword>
<evidence type="ECO:0000313" key="7">
    <source>
        <dbReference type="EMBL" id="TLV15646.1"/>
    </source>
</evidence>
<dbReference type="Proteomes" id="UP000307430">
    <property type="component" value="Unassembled WGS sequence"/>
</dbReference>
<dbReference type="GO" id="GO:0019546">
    <property type="term" value="P:L-arginine deiminase pathway"/>
    <property type="evidence" value="ECO:0007669"/>
    <property type="project" value="TreeGrafter"/>
</dbReference>
<evidence type="ECO:0000256" key="2">
    <source>
        <dbReference type="ARBA" id="ARBA00022679"/>
    </source>
</evidence>
<sequence length="316" mass="34441">MLEKLKIVIALGGNALQSKDSAPTAEAQLSVIKQTCERIADIRLQGYDIILVHGNGPQIGRIILACEAAKDVVPPMPFDVCGAMSQGYIGYHLQQSLRYALNQRGCKTEVVTLATQVLVARNDPAFLVPSKPIGPFYSQHEAEVLTREKGYIMREDAGRGCRRVVGSPLPQRIVEINAIKKMAETAIVITCGGGGIPVIENTDGSLEGVAAVIDKDFAAELLAEELNADILLILTEVERVAINFNTPQQRDLSRLTLVRANRYIKEGHFSPGSMLPKIQAALKFVHRYPKRRAIITSLDKALQALEGKTGTTVEFS</sequence>
<evidence type="ECO:0000256" key="3">
    <source>
        <dbReference type="ARBA" id="ARBA00022777"/>
    </source>
</evidence>
<proteinExistence type="inferred from homology"/>
<protein>
    <recommendedName>
        <fullName evidence="4 5">Carbamate kinase</fullName>
    </recommendedName>
</protein>
<dbReference type="PRINTS" id="PR01469">
    <property type="entry name" value="CARBMTKINASE"/>
</dbReference>
<dbReference type="PANTHER" id="PTHR30409:SF1">
    <property type="entry name" value="CARBAMATE KINASE-RELATED"/>
    <property type="match status" value="1"/>
</dbReference>
<evidence type="ECO:0000256" key="4">
    <source>
        <dbReference type="NCBIfam" id="TIGR00746"/>
    </source>
</evidence>
<evidence type="ECO:0000313" key="8">
    <source>
        <dbReference type="Proteomes" id="UP000307430"/>
    </source>
</evidence>
<dbReference type="Gene3D" id="3.40.1160.10">
    <property type="entry name" value="Acetylglutamate kinase-like"/>
    <property type="match status" value="1"/>
</dbReference>
<gene>
    <name evidence="7" type="primary">arcC</name>
    <name evidence="7" type="ORF">FE839_14700</name>
</gene>
<dbReference type="NCBIfam" id="TIGR00746">
    <property type="entry name" value="arcC"/>
    <property type="match status" value="1"/>
</dbReference>
<evidence type="ECO:0000256" key="5">
    <source>
        <dbReference type="PIRNR" id="PIRNR000723"/>
    </source>
</evidence>
<dbReference type="GO" id="GO:0005829">
    <property type="term" value="C:cytosol"/>
    <property type="evidence" value="ECO:0007669"/>
    <property type="project" value="TreeGrafter"/>
</dbReference>
<dbReference type="EMBL" id="VCHQ01000018">
    <property type="protein sequence ID" value="TLV15646.1"/>
    <property type="molecule type" value="Genomic_DNA"/>
</dbReference>